<dbReference type="Gene3D" id="3.30.200.20">
    <property type="entry name" value="Phosphorylase Kinase, domain 1"/>
    <property type="match status" value="1"/>
</dbReference>
<dbReference type="PROSITE" id="PS50011">
    <property type="entry name" value="PROTEIN_KINASE_DOM"/>
    <property type="match status" value="1"/>
</dbReference>
<keyword evidence="1 7" id="KW-0723">Serine/threonine-protein kinase</keyword>
<dbReference type="GO" id="GO:0005524">
    <property type="term" value="F:ATP binding"/>
    <property type="evidence" value="ECO:0007669"/>
    <property type="project" value="UniProtKB-UniRule"/>
</dbReference>
<dbReference type="PANTHER" id="PTHR44329">
    <property type="entry name" value="SERINE/THREONINE-PROTEIN KINASE TNNI3K-RELATED"/>
    <property type="match status" value="1"/>
</dbReference>
<dbReference type="SUPFAM" id="SSF56112">
    <property type="entry name" value="Protein kinase-like (PK-like)"/>
    <property type="match status" value="1"/>
</dbReference>
<dbReference type="InterPro" id="IPR011009">
    <property type="entry name" value="Kinase-like_dom_sf"/>
</dbReference>
<evidence type="ECO:0000256" key="6">
    <source>
        <dbReference type="PROSITE-ProRule" id="PRU10141"/>
    </source>
</evidence>
<dbReference type="Gene3D" id="1.10.510.10">
    <property type="entry name" value="Transferase(Phosphotransferase) domain 1"/>
    <property type="match status" value="1"/>
</dbReference>
<keyword evidence="5 6" id="KW-0067">ATP-binding</keyword>
<gene>
    <name evidence="9" type="ORF">CEUR00632_LOCUS360</name>
</gene>
<evidence type="ECO:0000256" key="1">
    <source>
        <dbReference type="ARBA" id="ARBA00022527"/>
    </source>
</evidence>
<dbReference type="InterPro" id="IPR008271">
    <property type="entry name" value="Ser/Thr_kinase_AS"/>
</dbReference>
<dbReference type="AlphaFoldDB" id="A0A7R9YQ91"/>
<accession>A0A7R9YQ91</accession>
<proteinExistence type="inferred from homology"/>
<dbReference type="InterPro" id="IPR017441">
    <property type="entry name" value="Protein_kinase_ATP_BS"/>
</dbReference>
<keyword evidence="2" id="KW-0808">Transferase</keyword>
<dbReference type="PRINTS" id="PR00109">
    <property type="entry name" value="TYRKINASE"/>
</dbReference>
<organism evidence="9">
    <name type="scientific">Chlamydomonas euryale</name>
    <dbReference type="NCBI Taxonomy" id="1486919"/>
    <lineage>
        <taxon>Eukaryota</taxon>
        <taxon>Viridiplantae</taxon>
        <taxon>Chlorophyta</taxon>
        <taxon>core chlorophytes</taxon>
        <taxon>Chlorophyceae</taxon>
        <taxon>CS clade</taxon>
        <taxon>Chlamydomonadales</taxon>
        <taxon>Chlamydomonadaceae</taxon>
        <taxon>Chlamydomonas</taxon>
    </lineage>
</organism>
<dbReference type="PROSITE" id="PS00107">
    <property type="entry name" value="PROTEIN_KINASE_ATP"/>
    <property type="match status" value="1"/>
</dbReference>
<dbReference type="EMBL" id="HBEC01000781">
    <property type="protein sequence ID" value="CAD8280325.1"/>
    <property type="molecule type" value="Transcribed_RNA"/>
</dbReference>
<dbReference type="InterPro" id="IPR051681">
    <property type="entry name" value="Ser/Thr_Kinases-Pseudokinases"/>
</dbReference>
<dbReference type="InterPro" id="IPR000719">
    <property type="entry name" value="Prot_kinase_dom"/>
</dbReference>
<feature type="domain" description="Protein kinase" evidence="8">
    <location>
        <begin position="138"/>
        <end position="401"/>
    </location>
</feature>
<name>A0A7R9YQ91_9CHLO</name>
<evidence type="ECO:0000256" key="3">
    <source>
        <dbReference type="ARBA" id="ARBA00022741"/>
    </source>
</evidence>
<evidence type="ECO:0000256" key="7">
    <source>
        <dbReference type="RuleBase" id="RU000304"/>
    </source>
</evidence>
<dbReference type="InterPro" id="IPR001245">
    <property type="entry name" value="Ser-Thr/Tyr_kinase_cat_dom"/>
</dbReference>
<dbReference type="CDD" id="cd13999">
    <property type="entry name" value="STKc_MAP3K-like"/>
    <property type="match status" value="1"/>
</dbReference>
<dbReference type="GO" id="GO:0004674">
    <property type="term" value="F:protein serine/threonine kinase activity"/>
    <property type="evidence" value="ECO:0007669"/>
    <property type="project" value="UniProtKB-KW"/>
</dbReference>
<evidence type="ECO:0000313" key="9">
    <source>
        <dbReference type="EMBL" id="CAD8280325.1"/>
    </source>
</evidence>
<dbReference type="Pfam" id="PF07714">
    <property type="entry name" value="PK_Tyr_Ser-Thr"/>
    <property type="match status" value="1"/>
</dbReference>
<keyword evidence="4" id="KW-0418">Kinase</keyword>
<sequence length="462" mass="49969">MNAGDPAGGGLEAAAMRSRIEDLEGAIATALQVNALANRELNRYVATCDKLVAERDAWKGRATHLAKLLSAARKQEADVDTDEQLALILEASEAQARSQADASPSGMPVEPNETQSRVIQALISRGRAAGWLVDPNDVRKGEVLGKGTFGTTYKGSWHGGPVAVKVVRVSTPSELTTFLREVEAMSLIRHPNVVPFLGAAIHPPDGFLLLSELMTGGTLASWVKNNGSGASTRPLAQRAKAGLEVAQGMQALHAQDPPILHRDLKPSNVFIDGGGCARVADFGLARRLAPDESRATLTGETGTYLYMAPEVMRHDVYDLKCDVWSWGVLFAELMDWGQYPYWHTYLTPVQVALAVAEERLSPTLPDDLPTDLQVLGRMACQFDPEARPSFEMIVTEMAPAVRSELDADAHGATFFGRLSQLSYKWSSILGRSIYPSVRVDEAAKPISGKFVGMSQTENTSVM</sequence>
<protein>
    <recommendedName>
        <fullName evidence="8">Protein kinase domain-containing protein</fullName>
    </recommendedName>
</protein>
<evidence type="ECO:0000256" key="2">
    <source>
        <dbReference type="ARBA" id="ARBA00022679"/>
    </source>
</evidence>
<dbReference type="PROSITE" id="PS00108">
    <property type="entry name" value="PROTEIN_KINASE_ST"/>
    <property type="match status" value="1"/>
</dbReference>
<comment type="similarity">
    <text evidence="7">Belongs to the protein kinase superfamily.</text>
</comment>
<dbReference type="SMART" id="SM00220">
    <property type="entry name" value="S_TKc"/>
    <property type="match status" value="1"/>
</dbReference>
<reference evidence="9" key="1">
    <citation type="submission" date="2021-01" db="EMBL/GenBank/DDBJ databases">
        <authorList>
            <person name="Corre E."/>
            <person name="Pelletier E."/>
            <person name="Niang G."/>
            <person name="Scheremetjew M."/>
            <person name="Finn R."/>
            <person name="Kale V."/>
            <person name="Holt S."/>
            <person name="Cochrane G."/>
            <person name="Meng A."/>
            <person name="Brown T."/>
            <person name="Cohen L."/>
        </authorList>
    </citation>
    <scope>NUCLEOTIDE SEQUENCE</scope>
    <source>
        <strain evidence="9">CCMP219</strain>
    </source>
</reference>
<evidence type="ECO:0000259" key="8">
    <source>
        <dbReference type="PROSITE" id="PS50011"/>
    </source>
</evidence>
<evidence type="ECO:0000256" key="4">
    <source>
        <dbReference type="ARBA" id="ARBA00022777"/>
    </source>
</evidence>
<dbReference type="PANTHER" id="PTHR44329:SF261">
    <property type="entry name" value="ZINC FINGER CONTAINING PROTEIN KINASE-RELATED"/>
    <property type="match status" value="1"/>
</dbReference>
<evidence type="ECO:0000256" key="5">
    <source>
        <dbReference type="ARBA" id="ARBA00022840"/>
    </source>
</evidence>
<keyword evidence="3 6" id="KW-0547">Nucleotide-binding</keyword>
<feature type="binding site" evidence="6">
    <location>
        <position position="165"/>
    </location>
    <ligand>
        <name>ATP</name>
        <dbReference type="ChEBI" id="CHEBI:30616"/>
    </ligand>
</feature>